<accession>A0ABY2ISF0</accession>
<gene>
    <name evidence="7" type="ORF">E3O46_00840</name>
</gene>
<dbReference type="PANTHER" id="PTHR43701">
    <property type="entry name" value="MEMBRANE TRANSPORTER PROTEIN MJ0441-RELATED"/>
    <property type="match status" value="1"/>
</dbReference>
<feature type="transmembrane region" description="Helical" evidence="6">
    <location>
        <begin position="66"/>
        <end position="84"/>
    </location>
</feature>
<comment type="caution">
    <text evidence="7">The sequence shown here is derived from an EMBL/GenBank/DDBJ whole genome shotgun (WGS) entry which is preliminary data.</text>
</comment>
<dbReference type="RefSeq" id="WP_134447473.1">
    <property type="nucleotide sequence ID" value="NZ_SOFS01000005.1"/>
</dbReference>
<dbReference type="Pfam" id="PF01925">
    <property type="entry name" value="TauE"/>
    <property type="match status" value="1"/>
</dbReference>
<name>A0ABY2ISF0_9MICO</name>
<evidence type="ECO:0000313" key="7">
    <source>
        <dbReference type="EMBL" id="TFC23617.1"/>
    </source>
</evidence>
<evidence type="ECO:0000256" key="2">
    <source>
        <dbReference type="ARBA" id="ARBA00009142"/>
    </source>
</evidence>
<dbReference type="InterPro" id="IPR002781">
    <property type="entry name" value="TM_pro_TauE-like"/>
</dbReference>
<reference evidence="7 8" key="1">
    <citation type="submission" date="2019-03" db="EMBL/GenBank/DDBJ databases">
        <title>Genomics of glacier-inhabiting Cryobacterium strains.</title>
        <authorList>
            <person name="Liu Q."/>
            <person name="Xin Y.-H."/>
        </authorList>
    </citation>
    <scope>NUCLEOTIDE SEQUENCE [LARGE SCALE GENOMIC DNA]</scope>
    <source>
        <strain evidence="7 8">MDB1-5</strain>
    </source>
</reference>
<feature type="transmembrane region" description="Helical" evidence="6">
    <location>
        <begin position="135"/>
        <end position="161"/>
    </location>
</feature>
<keyword evidence="6" id="KW-1003">Cell membrane</keyword>
<evidence type="ECO:0000313" key="8">
    <source>
        <dbReference type="Proteomes" id="UP000297604"/>
    </source>
</evidence>
<evidence type="ECO:0000256" key="4">
    <source>
        <dbReference type="ARBA" id="ARBA00022989"/>
    </source>
</evidence>
<keyword evidence="5 6" id="KW-0472">Membrane</keyword>
<comment type="subcellular location">
    <subcellularLocation>
        <location evidence="6">Cell membrane</location>
        <topology evidence="6">Multi-pass membrane protein</topology>
    </subcellularLocation>
    <subcellularLocation>
        <location evidence="1">Membrane</location>
        <topology evidence="1">Multi-pass membrane protein</topology>
    </subcellularLocation>
</comment>
<evidence type="ECO:0000256" key="6">
    <source>
        <dbReference type="RuleBase" id="RU363041"/>
    </source>
</evidence>
<evidence type="ECO:0000256" key="5">
    <source>
        <dbReference type="ARBA" id="ARBA00023136"/>
    </source>
</evidence>
<dbReference type="PANTHER" id="PTHR43701:SF2">
    <property type="entry name" value="MEMBRANE TRANSPORTER PROTEIN YJNA-RELATED"/>
    <property type="match status" value="1"/>
</dbReference>
<protein>
    <recommendedName>
        <fullName evidence="6">Probable membrane transporter protein</fullName>
    </recommendedName>
</protein>
<sequence length="254" mass="25277">MIVTALVLGVIVGALLGLVGGGGSILAVPALVYGVGLPLAEAIPSSLIVVGAASAVAVLPRLRRGVHWRLAFIIGVAGVATAYLGTTVNRMLDQRVLLGAFSVIMVVAGVRMFLPTRSAGGPCALPGGRVNWRSCLPRALAAGAVVGFLTGLLGVGGGFLIVPALTLVLGLPMGVTVGTSLVIIVINSVAGFAAHLDEVQIDWAVTGAFAASAMGSSLVAGRLGRGLSDTVLKRGFAVLVLGVAAYVAITALIG</sequence>
<feature type="transmembrane region" description="Helical" evidence="6">
    <location>
        <begin position="173"/>
        <end position="196"/>
    </location>
</feature>
<dbReference type="EMBL" id="SOFS01000005">
    <property type="protein sequence ID" value="TFC23617.1"/>
    <property type="molecule type" value="Genomic_DNA"/>
</dbReference>
<dbReference type="InterPro" id="IPR051598">
    <property type="entry name" value="TSUP/Inactive_protease-like"/>
</dbReference>
<evidence type="ECO:0000256" key="1">
    <source>
        <dbReference type="ARBA" id="ARBA00004141"/>
    </source>
</evidence>
<feature type="transmembrane region" description="Helical" evidence="6">
    <location>
        <begin position="37"/>
        <end position="59"/>
    </location>
</feature>
<feature type="transmembrane region" description="Helical" evidence="6">
    <location>
        <begin position="235"/>
        <end position="253"/>
    </location>
</feature>
<proteinExistence type="inferred from homology"/>
<organism evidence="7 8">
    <name type="scientific">Cryobacterium glucosi</name>
    <dbReference type="NCBI Taxonomy" id="1259175"/>
    <lineage>
        <taxon>Bacteria</taxon>
        <taxon>Bacillati</taxon>
        <taxon>Actinomycetota</taxon>
        <taxon>Actinomycetes</taxon>
        <taxon>Micrococcales</taxon>
        <taxon>Microbacteriaceae</taxon>
        <taxon>Cryobacterium</taxon>
    </lineage>
</organism>
<dbReference type="Proteomes" id="UP000297604">
    <property type="component" value="Unassembled WGS sequence"/>
</dbReference>
<feature type="transmembrane region" description="Helical" evidence="6">
    <location>
        <begin position="203"/>
        <end position="223"/>
    </location>
</feature>
<comment type="similarity">
    <text evidence="2 6">Belongs to the 4-toluene sulfonate uptake permease (TSUP) (TC 2.A.102) family.</text>
</comment>
<keyword evidence="4 6" id="KW-1133">Transmembrane helix</keyword>
<keyword evidence="8" id="KW-1185">Reference proteome</keyword>
<evidence type="ECO:0000256" key="3">
    <source>
        <dbReference type="ARBA" id="ARBA00022692"/>
    </source>
</evidence>
<keyword evidence="3 6" id="KW-0812">Transmembrane</keyword>